<keyword evidence="8" id="KW-0406">Ion transport</keyword>
<name>A0ABN1YNB5_9MICO</name>
<evidence type="ECO:0000256" key="6">
    <source>
        <dbReference type="ARBA" id="ARBA00022840"/>
    </source>
</evidence>
<reference evidence="11 12" key="1">
    <citation type="journal article" date="2019" name="Int. J. Syst. Evol. Microbiol.">
        <title>The Global Catalogue of Microorganisms (GCM) 10K type strain sequencing project: providing services to taxonomists for standard genome sequencing and annotation.</title>
        <authorList>
            <consortium name="The Broad Institute Genomics Platform"/>
            <consortium name="The Broad Institute Genome Sequencing Center for Infectious Disease"/>
            <person name="Wu L."/>
            <person name="Ma J."/>
        </authorList>
    </citation>
    <scope>NUCLEOTIDE SEQUENCE [LARGE SCALE GENOMIC DNA]</scope>
    <source>
        <strain evidence="11 12">JCM 12398</strain>
    </source>
</reference>
<keyword evidence="4" id="KW-0410">Iron transport</keyword>
<keyword evidence="6 11" id="KW-0067">ATP-binding</keyword>
<keyword evidence="12" id="KW-1185">Reference proteome</keyword>
<evidence type="ECO:0000256" key="3">
    <source>
        <dbReference type="ARBA" id="ARBA00022475"/>
    </source>
</evidence>
<proteinExistence type="predicted"/>
<evidence type="ECO:0000259" key="10">
    <source>
        <dbReference type="PROSITE" id="PS50893"/>
    </source>
</evidence>
<evidence type="ECO:0000256" key="1">
    <source>
        <dbReference type="ARBA" id="ARBA00004202"/>
    </source>
</evidence>
<keyword evidence="9" id="KW-0472">Membrane</keyword>
<keyword evidence="3" id="KW-1003">Cell membrane</keyword>
<dbReference type="PANTHER" id="PTHR42771">
    <property type="entry name" value="IRON(3+)-HYDROXAMATE IMPORT ATP-BINDING PROTEIN FHUC"/>
    <property type="match status" value="1"/>
</dbReference>
<dbReference type="PROSITE" id="PS00211">
    <property type="entry name" value="ABC_TRANSPORTER_1"/>
    <property type="match status" value="1"/>
</dbReference>
<sequence>MIVVEQVSKRYGEHVVLGPVSVEVPAGGITALVGPNGAGKSTLLSVIGRLLDPSAGHVRVADRDVQATKSADLARVVSILRQENRIEARLSVRELVAFGRFPWSAGRLTFGDQQHIDRAIRFLHLEDLADRQLDSLSGGQRQRAFVAMVLAQDTEVVLLDEPLASLDPKHAVAMMRELRLAADELGRTVVIVLHDLNMAAAFADRIVALKDGAVCVEGTVDEVMQDAVLERVFDTPVRVHRIDGRPFAVFTP</sequence>
<evidence type="ECO:0000256" key="2">
    <source>
        <dbReference type="ARBA" id="ARBA00022448"/>
    </source>
</evidence>
<accession>A0ABN1YNB5</accession>
<keyword evidence="2" id="KW-0813">Transport</keyword>
<comment type="subcellular location">
    <subcellularLocation>
        <location evidence="1">Cell membrane</location>
        <topology evidence="1">Peripheral membrane protein</topology>
    </subcellularLocation>
</comment>
<feature type="domain" description="ABC transporter" evidence="10">
    <location>
        <begin position="2"/>
        <end position="236"/>
    </location>
</feature>
<evidence type="ECO:0000256" key="9">
    <source>
        <dbReference type="ARBA" id="ARBA00023136"/>
    </source>
</evidence>
<evidence type="ECO:0000256" key="4">
    <source>
        <dbReference type="ARBA" id="ARBA00022496"/>
    </source>
</evidence>
<evidence type="ECO:0000313" key="11">
    <source>
        <dbReference type="EMBL" id="GAA1417517.1"/>
    </source>
</evidence>
<dbReference type="InterPro" id="IPR027417">
    <property type="entry name" value="P-loop_NTPase"/>
</dbReference>
<keyword evidence="5" id="KW-0547">Nucleotide-binding</keyword>
<keyword evidence="7" id="KW-0408">Iron</keyword>
<protein>
    <submittedName>
        <fullName evidence="11">ABC transporter ATP-binding protein</fullName>
    </submittedName>
</protein>
<dbReference type="CDD" id="cd03214">
    <property type="entry name" value="ABC_Iron-Siderophores_B12_Hemin"/>
    <property type="match status" value="1"/>
</dbReference>
<evidence type="ECO:0000313" key="12">
    <source>
        <dbReference type="Proteomes" id="UP001501266"/>
    </source>
</evidence>
<dbReference type="SUPFAM" id="SSF52540">
    <property type="entry name" value="P-loop containing nucleoside triphosphate hydrolases"/>
    <property type="match status" value="1"/>
</dbReference>
<dbReference type="SMART" id="SM00382">
    <property type="entry name" value="AAA"/>
    <property type="match status" value="1"/>
</dbReference>
<evidence type="ECO:0000256" key="5">
    <source>
        <dbReference type="ARBA" id="ARBA00022741"/>
    </source>
</evidence>
<comment type="caution">
    <text evidence="11">The sequence shown here is derived from an EMBL/GenBank/DDBJ whole genome shotgun (WGS) entry which is preliminary data.</text>
</comment>
<gene>
    <name evidence="11" type="ORF">GCM10009640_01800</name>
</gene>
<evidence type="ECO:0000256" key="7">
    <source>
        <dbReference type="ARBA" id="ARBA00023004"/>
    </source>
</evidence>
<dbReference type="Gene3D" id="3.40.50.300">
    <property type="entry name" value="P-loop containing nucleotide triphosphate hydrolases"/>
    <property type="match status" value="1"/>
</dbReference>
<dbReference type="Pfam" id="PF00005">
    <property type="entry name" value="ABC_tran"/>
    <property type="match status" value="1"/>
</dbReference>
<evidence type="ECO:0000256" key="8">
    <source>
        <dbReference type="ARBA" id="ARBA00023065"/>
    </source>
</evidence>
<dbReference type="RefSeq" id="WP_343916411.1">
    <property type="nucleotide sequence ID" value="NZ_BAAAKK010000001.1"/>
</dbReference>
<dbReference type="Proteomes" id="UP001501266">
    <property type="component" value="Unassembled WGS sequence"/>
</dbReference>
<dbReference type="InterPro" id="IPR003593">
    <property type="entry name" value="AAA+_ATPase"/>
</dbReference>
<dbReference type="InterPro" id="IPR003439">
    <property type="entry name" value="ABC_transporter-like_ATP-bd"/>
</dbReference>
<dbReference type="InterPro" id="IPR017871">
    <property type="entry name" value="ABC_transporter-like_CS"/>
</dbReference>
<dbReference type="InterPro" id="IPR051535">
    <property type="entry name" value="Siderophore_ABC-ATPase"/>
</dbReference>
<dbReference type="EMBL" id="BAAAKK010000001">
    <property type="protein sequence ID" value="GAA1417517.1"/>
    <property type="molecule type" value="Genomic_DNA"/>
</dbReference>
<organism evidence="11 12">
    <name type="scientific">Agrococcus citreus</name>
    <dbReference type="NCBI Taxonomy" id="84643"/>
    <lineage>
        <taxon>Bacteria</taxon>
        <taxon>Bacillati</taxon>
        <taxon>Actinomycetota</taxon>
        <taxon>Actinomycetes</taxon>
        <taxon>Micrococcales</taxon>
        <taxon>Microbacteriaceae</taxon>
        <taxon>Agrococcus</taxon>
    </lineage>
</organism>
<dbReference type="GO" id="GO:0005524">
    <property type="term" value="F:ATP binding"/>
    <property type="evidence" value="ECO:0007669"/>
    <property type="project" value="UniProtKB-KW"/>
</dbReference>
<dbReference type="PROSITE" id="PS50893">
    <property type="entry name" value="ABC_TRANSPORTER_2"/>
    <property type="match status" value="1"/>
</dbReference>
<dbReference type="PANTHER" id="PTHR42771:SF3">
    <property type="entry name" value="PETROBACTIN IMPORT ATP-BINDING PROTEIN YCLP"/>
    <property type="match status" value="1"/>
</dbReference>